<keyword evidence="1" id="KW-0812">Transmembrane</keyword>
<dbReference type="EMBL" id="AYGX02000083">
    <property type="protein sequence ID" value="KRO27269.1"/>
    <property type="molecule type" value="Genomic_DNA"/>
</dbReference>
<dbReference type="Proteomes" id="UP000050920">
    <property type="component" value="Unassembled WGS sequence"/>
</dbReference>
<sequence>MQKVSWIYGSLALGLWLITAILFGLAPTRIVWHISADGQINSWGSRWVLWAFPTIFSIIMAGLLWGAQTLRRGPHAVRGPQLSSLEKWWLLGLVAFAIACIGTMLVLVYHR</sequence>
<gene>
    <name evidence="3" type="ORF">DY78_GL000243</name>
</gene>
<keyword evidence="1" id="KW-1133">Transmembrane helix</keyword>
<feature type="transmembrane region" description="Helical" evidence="1">
    <location>
        <begin position="6"/>
        <end position="26"/>
    </location>
</feature>
<dbReference type="Pfam" id="PF07853">
    <property type="entry name" value="DUF1648"/>
    <property type="match status" value="1"/>
</dbReference>
<organism evidence="3 4">
    <name type="scientific">Lactiplantibacillus fabifermentans DSM 21115</name>
    <dbReference type="NCBI Taxonomy" id="1413187"/>
    <lineage>
        <taxon>Bacteria</taxon>
        <taxon>Bacillati</taxon>
        <taxon>Bacillota</taxon>
        <taxon>Bacilli</taxon>
        <taxon>Lactobacillales</taxon>
        <taxon>Lactobacillaceae</taxon>
        <taxon>Lactiplantibacillus</taxon>
    </lineage>
</organism>
<feature type="transmembrane region" description="Helical" evidence="1">
    <location>
        <begin position="88"/>
        <end position="109"/>
    </location>
</feature>
<feature type="domain" description="DUF1648" evidence="2">
    <location>
        <begin position="11"/>
        <end position="56"/>
    </location>
</feature>
<keyword evidence="4" id="KW-1185">Reference proteome</keyword>
<dbReference type="InterPro" id="IPR012867">
    <property type="entry name" value="DUF1648"/>
</dbReference>
<dbReference type="AlphaFoldDB" id="A0A0R2NNJ3"/>
<evidence type="ECO:0000313" key="4">
    <source>
        <dbReference type="Proteomes" id="UP000050920"/>
    </source>
</evidence>
<comment type="caution">
    <text evidence="3">The sequence shown here is derived from an EMBL/GenBank/DDBJ whole genome shotgun (WGS) entry which is preliminary data.</text>
</comment>
<name>A0A0R2NNJ3_9LACO</name>
<protein>
    <recommendedName>
        <fullName evidence="2">DUF1648 domain-containing protein</fullName>
    </recommendedName>
</protein>
<evidence type="ECO:0000259" key="2">
    <source>
        <dbReference type="Pfam" id="PF07853"/>
    </source>
</evidence>
<feature type="transmembrane region" description="Helical" evidence="1">
    <location>
        <begin position="47"/>
        <end position="68"/>
    </location>
</feature>
<proteinExistence type="predicted"/>
<dbReference type="RefSeq" id="WP_024623569.1">
    <property type="nucleotide sequence ID" value="NZ_AYGX02000083.1"/>
</dbReference>
<keyword evidence="1" id="KW-0472">Membrane</keyword>
<evidence type="ECO:0000256" key="1">
    <source>
        <dbReference type="SAM" id="Phobius"/>
    </source>
</evidence>
<accession>A0A0R2NNJ3</accession>
<evidence type="ECO:0000313" key="3">
    <source>
        <dbReference type="EMBL" id="KRO27269.1"/>
    </source>
</evidence>
<reference evidence="3 4" key="1">
    <citation type="journal article" date="2015" name="Genome Announc.">
        <title>Expanding the biotechnology potential of lactobacilli through comparative genomics of 213 strains and associated genera.</title>
        <authorList>
            <person name="Sun Z."/>
            <person name="Harris H.M."/>
            <person name="McCann A."/>
            <person name="Guo C."/>
            <person name="Argimon S."/>
            <person name="Zhang W."/>
            <person name="Yang X."/>
            <person name="Jeffery I.B."/>
            <person name="Cooney J.C."/>
            <person name="Kagawa T.F."/>
            <person name="Liu W."/>
            <person name="Song Y."/>
            <person name="Salvetti E."/>
            <person name="Wrobel A."/>
            <person name="Rasinkangas P."/>
            <person name="Parkhill J."/>
            <person name="Rea M.C."/>
            <person name="O'Sullivan O."/>
            <person name="Ritari J."/>
            <person name="Douillard F.P."/>
            <person name="Paul Ross R."/>
            <person name="Yang R."/>
            <person name="Briner A.E."/>
            <person name="Felis G.E."/>
            <person name="de Vos W.M."/>
            <person name="Barrangou R."/>
            <person name="Klaenhammer T.R."/>
            <person name="Caufield P.W."/>
            <person name="Cui Y."/>
            <person name="Zhang H."/>
            <person name="O'Toole P.W."/>
        </authorList>
    </citation>
    <scope>NUCLEOTIDE SEQUENCE [LARGE SCALE GENOMIC DNA]</scope>
    <source>
        <strain evidence="3 4">DSM 21115</strain>
    </source>
</reference>